<sequence length="795" mass="89881">MLVNTSITAGGPDFLRQQGDVYDRVLQTFFHHQCNCPSSDERTEPESTHTLLQEHTEYISRSLPPLPTIFAEGDHACDPHDSFPRWHSFLSDQPAERLSLHKTQASLPRDSVTVARQWDVDSIWLGARSLSAIRAPGQFRLSFFPPYKSNISTAQVIQPHGLDLAHTRHTSIGTFTTAGVRFSVLVFFPSGARSSTRASANSLSLARFKDLYDEIILPAIFETVPDCVRQEIPSSYDLLYAKSCAYQEKPGAGRWSAEDESRAFRLSYRSPASSLAQFWALVVAKANMHRVQTKRGEAVPYFESPRLLFQAHDLKNVFASQTLQQSLALFRDSIMAGLDASQIDMHSCWLDVGIRDHVKQPPSPSPALRDEPWTLLWKSACCDHLHSQLGGIVPEAPLVADQYRSYLLRDNNDARHSIAPLSDADRTACNGWLQDMNFLRPGEQEDDVVWAKIRGNWIAYLSATSDAPEAALAPHGGDGPEDRREQRRRFSDDRQRRMIIQSAFWNDLDAMEGMAERWPRAARAALNSMDSRDDSEDGDQGAFETFAAVWDLGKRRQYQSIWMSLVGFITYAHSRGTLESMGMRLTESQIDDILDIEQEVWQVDLRAIARRREKGGFEDVWVPIQQLLMKALKNPKSTPRNNPLVWWVAVLCRSAISDAGDSDEDIDDNDENKDFISRGRFYKNPMPMDVGFKERLEAIVHYSKVLVLNHSFLTWAAPTDWVMQVQSRLNMVSIDWINNERGSRPARLPGDGGPVYTTEAWQSMVAYITENTSTLLGGKQKTAIYRLRTLANALQ</sequence>
<reference evidence="2 3" key="1">
    <citation type="journal article" date="2018" name="PLoS Pathog.">
        <title>Evolution of structural diversity of trichothecenes, a family of toxins produced by plant pathogenic and entomopathogenic fungi.</title>
        <authorList>
            <person name="Proctor R.H."/>
            <person name="McCormick S.P."/>
            <person name="Kim H.S."/>
            <person name="Cardoza R.E."/>
            <person name="Stanley A.M."/>
            <person name="Lindo L."/>
            <person name="Kelly A."/>
            <person name="Brown D.W."/>
            <person name="Lee T."/>
            <person name="Vaughan M.M."/>
            <person name="Alexander N.J."/>
            <person name="Busman M."/>
            <person name="Gutierrez S."/>
        </authorList>
    </citation>
    <scope>NUCLEOTIDE SEQUENCE [LARGE SCALE GENOMIC DNA]</scope>
    <source>
        <strain evidence="2 3">NRRL 13405</strain>
    </source>
</reference>
<comment type="caution">
    <text evidence="2">The sequence shown here is derived from an EMBL/GenBank/DDBJ whole genome shotgun (WGS) entry which is preliminary data.</text>
</comment>
<dbReference type="Proteomes" id="UP000265631">
    <property type="component" value="Unassembled WGS sequence"/>
</dbReference>
<evidence type="ECO:0000256" key="1">
    <source>
        <dbReference type="SAM" id="MobiDB-lite"/>
    </source>
</evidence>
<accession>A0A395MAG5</accession>
<feature type="compositionally biased region" description="Basic and acidic residues" evidence="1">
    <location>
        <begin position="478"/>
        <end position="492"/>
    </location>
</feature>
<proteinExistence type="predicted"/>
<evidence type="ECO:0000313" key="2">
    <source>
        <dbReference type="EMBL" id="RFN44273.1"/>
    </source>
</evidence>
<dbReference type="EMBL" id="PXXK01000448">
    <property type="protein sequence ID" value="RFN44273.1"/>
    <property type="molecule type" value="Genomic_DNA"/>
</dbReference>
<gene>
    <name evidence="2" type="ORF">FIE12Z_11490</name>
</gene>
<organism evidence="2 3">
    <name type="scientific">Fusarium flagelliforme</name>
    <dbReference type="NCBI Taxonomy" id="2675880"/>
    <lineage>
        <taxon>Eukaryota</taxon>
        <taxon>Fungi</taxon>
        <taxon>Dikarya</taxon>
        <taxon>Ascomycota</taxon>
        <taxon>Pezizomycotina</taxon>
        <taxon>Sordariomycetes</taxon>
        <taxon>Hypocreomycetidae</taxon>
        <taxon>Hypocreales</taxon>
        <taxon>Nectriaceae</taxon>
        <taxon>Fusarium</taxon>
        <taxon>Fusarium incarnatum-equiseti species complex</taxon>
    </lineage>
</organism>
<evidence type="ECO:0000313" key="3">
    <source>
        <dbReference type="Proteomes" id="UP000265631"/>
    </source>
</evidence>
<keyword evidence="3" id="KW-1185">Reference proteome</keyword>
<feature type="region of interest" description="Disordered" evidence="1">
    <location>
        <begin position="469"/>
        <end position="492"/>
    </location>
</feature>
<protein>
    <submittedName>
        <fullName evidence="2">Uncharacterized protein</fullName>
    </submittedName>
</protein>
<name>A0A395MAG5_9HYPO</name>
<dbReference type="AlphaFoldDB" id="A0A395MAG5"/>